<gene>
    <name evidence="1" type="ORF">SDC9_13780</name>
</gene>
<comment type="caution">
    <text evidence="1">The sequence shown here is derived from an EMBL/GenBank/DDBJ whole genome shotgun (WGS) entry which is preliminary data.</text>
</comment>
<dbReference type="EMBL" id="VSSQ01000040">
    <property type="protein sequence ID" value="MPL68067.1"/>
    <property type="molecule type" value="Genomic_DNA"/>
</dbReference>
<evidence type="ECO:0000313" key="1">
    <source>
        <dbReference type="EMBL" id="MPL68067.1"/>
    </source>
</evidence>
<protein>
    <submittedName>
        <fullName evidence="1">Uncharacterized protein</fullName>
    </submittedName>
</protein>
<accession>A0A644TNS0</accession>
<name>A0A644TNS0_9ZZZZ</name>
<proteinExistence type="predicted"/>
<dbReference type="AlphaFoldDB" id="A0A644TNS0"/>
<sequence length="87" mass="9599">MTTNIPTPPNLQTGRSCGSGCFSCCNDIRDIVACVCSLDKEFDCVEDALGHCDNHMKAKVLTCVILREIDQLNVKLDRIIRCLNCPP</sequence>
<reference evidence="1" key="1">
    <citation type="submission" date="2019-08" db="EMBL/GenBank/DDBJ databases">
        <authorList>
            <person name="Kucharzyk K."/>
            <person name="Murdoch R.W."/>
            <person name="Higgins S."/>
            <person name="Loffler F."/>
        </authorList>
    </citation>
    <scope>NUCLEOTIDE SEQUENCE</scope>
</reference>
<organism evidence="1">
    <name type="scientific">bioreactor metagenome</name>
    <dbReference type="NCBI Taxonomy" id="1076179"/>
    <lineage>
        <taxon>unclassified sequences</taxon>
        <taxon>metagenomes</taxon>
        <taxon>ecological metagenomes</taxon>
    </lineage>
</organism>